<name>A0A2D2LXD3_FAUOS</name>
<geneLocation type="plasmid" evidence="3">
    <name>pnp7-1</name>
</geneLocation>
<gene>
    <name evidence="2" type="ORF">NP7_09920</name>
</gene>
<organism evidence="2 3">
    <name type="scientific">Faucicola osloensis</name>
    <name type="common">Moraxella osloensis</name>
    <dbReference type="NCBI Taxonomy" id="34062"/>
    <lineage>
        <taxon>Bacteria</taxon>
        <taxon>Pseudomonadati</taxon>
        <taxon>Pseudomonadota</taxon>
        <taxon>Gammaproteobacteria</taxon>
        <taxon>Moraxellales</taxon>
        <taxon>Moraxellaceae</taxon>
        <taxon>Faucicola</taxon>
    </lineage>
</organism>
<keyword evidence="1" id="KW-0472">Membrane</keyword>
<dbReference type="Proteomes" id="UP000229340">
    <property type="component" value="Plasmid pNP7-1"/>
</dbReference>
<evidence type="ECO:0000313" key="2">
    <source>
        <dbReference type="EMBL" id="ATR79672.1"/>
    </source>
</evidence>
<accession>A0A2D2LXD3</accession>
<keyword evidence="1" id="KW-0812">Transmembrane</keyword>
<reference evidence="3" key="1">
    <citation type="submission" date="2017-10" db="EMBL/GenBank/DDBJ databases">
        <title>Complete genome sequence of Moraxella osloensis NP7 isolated from human skin.</title>
        <authorList>
            <person name="Lee K."/>
            <person name="Lim J.Y."/>
            <person name="Hwang I."/>
        </authorList>
    </citation>
    <scope>NUCLEOTIDE SEQUENCE [LARGE SCALE GENOMIC DNA]</scope>
    <source>
        <strain evidence="3">NP7</strain>
        <plasmid evidence="3">pnp7-1</plasmid>
    </source>
</reference>
<proteinExistence type="predicted"/>
<dbReference type="EMBL" id="CP024444">
    <property type="protein sequence ID" value="ATR79672.1"/>
    <property type="molecule type" value="Genomic_DNA"/>
</dbReference>
<evidence type="ECO:0000256" key="1">
    <source>
        <dbReference type="SAM" id="Phobius"/>
    </source>
</evidence>
<sequence length="66" mass="7032">MGVLLSVVVLVFTRLVLGLVFFLLLLACVLLLCALLVLAIAGVLAIIPIKASAVINLVLNFMRFPP</sequence>
<evidence type="ECO:0000313" key="3">
    <source>
        <dbReference type="Proteomes" id="UP000229340"/>
    </source>
</evidence>
<keyword evidence="1" id="KW-1133">Transmembrane helix</keyword>
<keyword evidence="2" id="KW-0614">Plasmid</keyword>
<feature type="transmembrane region" description="Helical" evidence="1">
    <location>
        <begin position="20"/>
        <end position="47"/>
    </location>
</feature>
<dbReference type="AlphaFoldDB" id="A0A2D2LXD3"/>
<protein>
    <submittedName>
        <fullName evidence="2">Uncharacterized protein</fullName>
    </submittedName>
</protein>